<dbReference type="PROSITE" id="PS50003">
    <property type="entry name" value="PH_DOMAIN"/>
    <property type="match status" value="1"/>
</dbReference>
<dbReference type="SUPFAM" id="SSF50729">
    <property type="entry name" value="PH domain-like"/>
    <property type="match status" value="2"/>
</dbReference>
<accession>A0AA85JBM0</accession>
<dbReference type="GO" id="GO:0005856">
    <property type="term" value="C:cytoskeleton"/>
    <property type="evidence" value="ECO:0007669"/>
    <property type="project" value="InterPro"/>
</dbReference>
<feature type="compositionally biased region" description="Polar residues" evidence="3">
    <location>
        <begin position="482"/>
        <end position="491"/>
    </location>
</feature>
<name>A0AA85JBM0_TRIRE</name>
<feature type="region of interest" description="Disordered" evidence="3">
    <location>
        <begin position="1"/>
        <end position="39"/>
    </location>
</feature>
<dbReference type="PANTHER" id="PTHR22903:SF8">
    <property type="entry name" value="MAX-1A"/>
    <property type="match status" value="1"/>
</dbReference>
<reference evidence="6" key="1">
    <citation type="submission" date="2022-06" db="EMBL/GenBank/DDBJ databases">
        <authorList>
            <person name="Berger JAMES D."/>
            <person name="Berger JAMES D."/>
        </authorList>
    </citation>
    <scope>NUCLEOTIDE SEQUENCE [LARGE SCALE GENOMIC DNA]</scope>
</reference>
<evidence type="ECO:0000313" key="6">
    <source>
        <dbReference type="Proteomes" id="UP000050795"/>
    </source>
</evidence>
<feature type="domain" description="MyTH4" evidence="5">
    <location>
        <begin position="1181"/>
        <end position="1363"/>
    </location>
</feature>
<feature type="compositionally biased region" description="Low complexity" evidence="3">
    <location>
        <begin position="352"/>
        <end position="366"/>
    </location>
</feature>
<keyword evidence="2" id="KW-0175">Coiled coil</keyword>
<protein>
    <recommendedName>
        <fullName evidence="8">PH domain-containing protein</fullName>
    </recommendedName>
</protein>
<dbReference type="Gene3D" id="2.30.29.30">
    <property type="entry name" value="Pleckstrin-homology domain (PH domain)/Phosphotyrosine-binding domain (PTB)"/>
    <property type="match status" value="2"/>
</dbReference>
<feature type="coiled-coil region" evidence="2">
    <location>
        <begin position="117"/>
        <end position="151"/>
    </location>
</feature>
<sequence>MSGNRTPSNHDDNGNNEDNYQAGESSKHEVPKNTKYRQDNQTHTVIVDNAGSKAANYVIPLPSHAFKQFTAKLTTRGKAINQPTKNLTSGIDSGGQVVVVGGGGDVTRKSVTSKILNAAMVAHLHQLEVRNQKLEKEKTSLENQLAHILKRLRTDEINDADKSMSKDQYSVTGTDSENRLQTLLLKKKTDEEKNTNQVDNKFTLKYAPLACYDCMNDRQSLLESNSSFSLGEYSSLSDAYEEICLNKNPVDDINGSDLSEMFAEQSKTLIHSTEVSANNTFSKQSTYTDSNMNQYHNNNQRQPQTSRPERSTILPEVVNKSERRLESDKDLLFKPDDLLIYRPDEDEEDNSSESQYNNSSITSSSDLDIPTHRTIASRKHQFISSRDEKLSSSLSIVSYNSSTDSMILKGHHFEDNLPRYNAKSSKPYSTSLPVSPVILPTRWISKGSFTKPDKYTKMHKLEELCNPPTATQSSVIPDRDTVQSQSHPTRQSINRVNSFNLSVSDNSDVYSLTIGSNTPQSQRRVGRNFNRVPPKVHISRKHLYQPNDNQHFSDTSSSINQTERNEDISLRYFPSHKNLQPIYSNTNRSNQSVLNQAELVGQVNQSKIYFPSSPPPPSSSLPIPGTSVMNQPPFSVPVNNLGRKQLAITLQHERLPLTRLKMGSINDFLNNNLQSSFHMNLKYILLNDKDLLTLKHLLNFIKFFEVFTCVSGFAYLLQNIKLNITNLMPILQIPENTTSHEQLSSTNSESSLKRAIDINKLLISSNKAIDQSPLSNLIPLKPLSNELYNSEVNTPEANRITTSEETYAFSNIPDDSNLIISENHAGVLLKLNNHLKIWHYYWCILTLKGLFLHQYQQTGFSQLSSLNQPKKVILFSDIHYLRRSTNMSTSINQLGCSNLIKIDSSISLSSSTTVTTRGAISQRPNVSAPVSRKFMHTDSFQKCRVEKYFELVLHNKKVYRLRGIDSQQTIKWINLIKDIQRINEADRILNENRSQITKEGWLKRIKRGHVSWFWCKLAGVYLIYSLSPKSTLPVGCKTLKDAYVQMIGNRSTIAVESNANKKSDGLLKLSTDQYDPGQLLTSSSDSDSLLLSLTYSKVNQDEQQTIKIWTPDHEPVYLICPTLQECEQWRDSLLRASILHSNPSTFISGIQKSSSTANLLENIQKLWKHLVNPIHLNGLYHSNVSIKQPISKTTPNDNHSAISLRLFDHLLFLCHPQVNLIDNSNSQYIEIPISSLINCSQWLTMKHLIMKQIINFCFKYPLLKDELYLQLIKQTIFAGINTKQMSKDAYQLLLKSKTTLKHSLTSLLLCTKNQNFSDTSYSINNTNNQQLKFYENLKQNNQNSYFQIGDQYRQSLSEVSSLLSSPSSTAKLIISQTNLNSNSNNKRPECWWPAVAIWECLCLFLTFILPSEPVIKCLEGLFNLHMSSVHIDSTGSVDKIEIPDKMKSENNQLKMKFFTEICGYAAFCQDTLNRTKRYGGREYYPSALEVFTLSIRNPYTHVYPFSLPVYLPFGSNYEVVNFHGGSSIHDLQVQIIEKLQLNEFVFKNIVLFAIYLCLGQSVADCKQVYLNPSWKICDIISVYEQSTLQNLQSNQNNESNLIRLDQISVKLLFKIQTFTWKCMRNLEYKKSNIFLLNFIVHQLHAGVVSSFYQIPMRGIDFIDLIAYLCRADYYDYTELQKRHEQITFSQLLENYLPLEWLPKNLTDSRLFIQIKLIILERWTQISKYSQPTKEYGTSNLNNKINNKDDFKSNHENQINMATFYACLGYLKHLKSLFPYRFNCSAYIARVDNLPLVEENQLIWIVPQDDRINVLTGGNLLKFSNSQLSHPVIQSESKKIICVKSIAYRNVVAYGGQQNGVFFLVYSDFTLGKTHCKPTSKDFPDPDLISSQRRSNSLKGYNYYPSSSASSTSLSFCKGYGNYSQRMPPSRSKESKLLNKHQCVSLKKLKFFLTDMHSVIDLTNVLTFLINARCKSSTT</sequence>
<proteinExistence type="predicted"/>
<feature type="region of interest" description="Disordered" evidence="3">
    <location>
        <begin position="336"/>
        <end position="369"/>
    </location>
</feature>
<feature type="region of interest" description="Disordered" evidence="3">
    <location>
        <begin position="468"/>
        <end position="491"/>
    </location>
</feature>
<organism evidence="6 7">
    <name type="scientific">Trichobilharzia regenti</name>
    <name type="common">Nasal bird schistosome</name>
    <dbReference type="NCBI Taxonomy" id="157069"/>
    <lineage>
        <taxon>Eukaryota</taxon>
        <taxon>Metazoa</taxon>
        <taxon>Spiralia</taxon>
        <taxon>Lophotrochozoa</taxon>
        <taxon>Platyhelminthes</taxon>
        <taxon>Trematoda</taxon>
        <taxon>Digenea</taxon>
        <taxon>Strigeidida</taxon>
        <taxon>Schistosomatoidea</taxon>
        <taxon>Schistosomatidae</taxon>
        <taxon>Trichobilharzia</taxon>
    </lineage>
</organism>
<dbReference type="InterPro" id="IPR011993">
    <property type="entry name" value="PH-like_dom_sf"/>
</dbReference>
<reference evidence="7" key="2">
    <citation type="submission" date="2023-11" db="UniProtKB">
        <authorList>
            <consortium name="WormBaseParasite"/>
        </authorList>
    </citation>
    <scope>IDENTIFICATION</scope>
</reference>
<dbReference type="PANTHER" id="PTHR22903">
    <property type="entry name" value="PLEKHH PROTEIN"/>
    <property type="match status" value="1"/>
</dbReference>
<evidence type="ECO:0000256" key="2">
    <source>
        <dbReference type="SAM" id="Coils"/>
    </source>
</evidence>
<dbReference type="WBParaSite" id="TREG1_21960.1">
    <property type="protein sequence ID" value="TREG1_21960.1"/>
    <property type="gene ID" value="TREG1_21960"/>
</dbReference>
<dbReference type="Gene3D" id="1.25.40.530">
    <property type="entry name" value="MyTH4 domain"/>
    <property type="match status" value="1"/>
</dbReference>
<keyword evidence="6" id="KW-1185">Reference proteome</keyword>
<feature type="domain" description="PH" evidence="4">
    <location>
        <begin position="821"/>
        <end position="981"/>
    </location>
</feature>
<evidence type="ECO:0008006" key="8">
    <source>
        <dbReference type="Google" id="ProtNLM"/>
    </source>
</evidence>
<dbReference type="PROSITE" id="PS51016">
    <property type="entry name" value="MYTH4"/>
    <property type="match status" value="1"/>
</dbReference>
<evidence type="ECO:0000256" key="3">
    <source>
        <dbReference type="SAM" id="MobiDB-lite"/>
    </source>
</evidence>
<evidence type="ECO:0000256" key="1">
    <source>
        <dbReference type="ARBA" id="ARBA00022737"/>
    </source>
</evidence>
<feature type="compositionally biased region" description="Polar residues" evidence="3">
    <location>
        <begin position="283"/>
        <end position="306"/>
    </location>
</feature>
<evidence type="ECO:0000313" key="7">
    <source>
        <dbReference type="WBParaSite" id="TREG1_21960.1"/>
    </source>
</evidence>
<keyword evidence="1" id="KW-0677">Repeat</keyword>
<evidence type="ECO:0000259" key="5">
    <source>
        <dbReference type="PROSITE" id="PS51016"/>
    </source>
</evidence>
<dbReference type="InterPro" id="IPR000857">
    <property type="entry name" value="MyTH4_dom"/>
</dbReference>
<feature type="compositionally biased region" description="Basic and acidic residues" evidence="3">
    <location>
        <begin position="25"/>
        <end position="39"/>
    </location>
</feature>
<feature type="region of interest" description="Disordered" evidence="3">
    <location>
        <begin position="283"/>
        <end position="311"/>
    </location>
</feature>
<evidence type="ECO:0000259" key="4">
    <source>
        <dbReference type="PROSITE" id="PS50003"/>
    </source>
</evidence>
<dbReference type="SMART" id="SM00233">
    <property type="entry name" value="PH"/>
    <property type="match status" value="2"/>
</dbReference>
<dbReference type="Proteomes" id="UP000050795">
    <property type="component" value="Unassembled WGS sequence"/>
</dbReference>
<dbReference type="InterPro" id="IPR038185">
    <property type="entry name" value="MyTH4_dom_sf"/>
</dbReference>
<dbReference type="InterPro" id="IPR001849">
    <property type="entry name" value="PH_domain"/>
</dbReference>